<evidence type="ECO:0000313" key="2">
    <source>
        <dbReference type="Proteomes" id="UP000265618"/>
    </source>
</evidence>
<reference evidence="1 2" key="1">
    <citation type="journal article" date="2018" name="PLoS ONE">
        <title>The draft genome of Kipferlia bialata reveals reductive genome evolution in fornicate parasites.</title>
        <authorList>
            <person name="Tanifuji G."/>
            <person name="Takabayashi S."/>
            <person name="Kume K."/>
            <person name="Takagi M."/>
            <person name="Nakayama T."/>
            <person name="Kamikawa R."/>
            <person name="Inagaki Y."/>
            <person name="Hashimoto T."/>
        </authorList>
    </citation>
    <scope>NUCLEOTIDE SEQUENCE [LARGE SCALE GENOMIC DNA]</scope>
    <source>
        <strain evidence="1">NY0173</strain>
    </source>
</reference>
<accession>A0A391NMI3</accession>
<dbReference type="SUPFAM" id="SSF117281">
    <property type="entry name" value="Kelch motif"/>
    <property type="match status" value="1"/>
</dbReference>
<dbReference type="InterPro" id="IPR015915">
    <property type="entry name" value="Kelch-typ_b-propeller"/>
</dbReference>
<gene>
    <name evidence="1" type="ORF">KIPB_002668</name>
</gene>
<keyword evidence="2" id="KW-1185">Reference proteome</keyword>
<name>A0A391NMI3_9EUKA</name>
<protein>
    <submittedName>
        <fullName evidence="1">Uncharacterized protein</fullName>
    </submittedName>
</protein>
<dbReference type="EMBL" id="BDIP01000461">
    <property type="protein sequence ID" value="GCA62300.1"/>
    <property type="molecule type" value="Genomic_DNA"/>
</dbReference>
<evidence type="ECO:0000313" key="1">
    <source>
        <dbReference type="EMBL" id="GCA62300.1"/>
    </source>
</evidence>
<organism evidence="1 2">
    <name type="scientific">Kipferlia bialata</name>
    <dbReference type="NCBI Taxonomy" id="797122"/>
    <lineage>
        <taxon>Eukaryota</taxon>
        <taxon>Metamonada</taxon>
        <taxon>Carpediemonas-like organisms</taxon>
        <taxon>Kipferlia</taxon>
    </lineage>
</organism>
<sequence>MDAATLEWATVKIPVRLEHHYDRDDIGLFAIPGHYVLCTTENEIWAYDVNDQEWMLWAKPPVPLHSGTGVFLGDRLHMLHDAMYDVSNSFHHCSIGVSGDWVTEEVPHECGSDEDAVAHNTLLLTPSRFFMSDTPHLVLVFGSHVACLSLPNSLTKTFRPQRLPLYDIVSKEFAIPEGTSHTPLLEVSQLYLDVCIH</sequence>
<comment type="caution">
    <text evidence="1">The sequence shown here is derived from an EMBL/GenBank/DDBJ whole genome shotgun (WGS) entry which is preliminary data.</text>
</comment>
<proteinExistence type="predicted"/>
<dbReference type="AlphaFoldDB" id="A0A391NMI3"/>
<dbReference type="Proteomes" id="UP000265618">
    <property type="component" value="Unassembled WGS sequence"/>
</dbReference>